<dbReference type="Gene3D" id="3.80.10.10">
    <property type="entry name" value="Ribonuclease Inhibitor"/>
    <property type="match status" value="4"/>
</dbReference>
<dbReference type="SMART" id="SM00365">
    <property type="entry name" value="LRR_SD22"/>
    <property type="match status" value="6"/>
</dbReference>
<protein>
    <submittedName>
        <fullName evidence="4">Uncharacterized protein</fullName>
    </submittedName>
</protein>
<sequence length="792" mass="91106">MEPKILKLLLIIMISQVELCPFKDCELYDNPGDTRPICVCGQGIDEFKFQLNNKSPKRKLSILKIYNFKQIPKNSFRGLHVEKLILSNSPIRVIKTGIFQKFKYLLKMELSNMPFLFRIESNPLRFLARKLNELKLNNLRSLRTLNFRLFSKLIALDIGSSSINNLILSEANKLELVRVEKSTIRNLSIFNLPLVSDFYLQNSSLDSFLISNLTSLNYLSIESNKFKTQPKFSNLKKLKSLILDKNNLDDSILTYLINFNDLENLSLIDNRIRRVDFLQNLKKLKNLVLDSNLIDGDLNFENGMLISILLSNNLIKNLKITNMSNLIDLKFGKNLLENFQISSCPKLNSLVFQDFKLKSLNIDNLSSLTYLRLNNTSWETLQIQNVSSLKFLSTFKTPLLNYLDNLKVPNLQDLTLSGNNLSLISIQVLNRFKNIFGMDFNDNNLGLLGNASFILKEKFLVLSKNKLSFDNDLKSIILNNYYVDLSFNLIGSLDLQGNDSVVEDLVLNDNKIINCKFENFQQLNSLELMRNGMVYFKAQNIPKIRVLNLSFNKLENDNFEISQDISTNLKELYLNSNNFTYLNFEFFQNLIQLNLDQNKLSNFDFSSKILKSLKIASNKLSSLNFLVNLPNLENLDVSGNLIRSLEPSIFMNNKNLKSINLARNYLPVIPSLDNLVYLDLLNLSNQNDRLKMIPNYAFSNSLFANNNILKIDLTGNKIESFGKKILCGLNRTDVIVSSLEMDCDLNVDKCFYQNLSPILTNCKIDKFSNDCFKKSDFILQQVFDKFSLCPNE</sequence>
<feature type="chain" id="PRO_5032484577" evidence="3">
    <location>
        <begin position="20"/>
        <end position="792"/>
    </location>
</feature>
<gene>
    <name evidence="4" type="ORF">OXX778_LOCUS1652</name>
</gene>
<dbReference type="PANTHER" id="PTHR45712:SF22">
    <property type="entry name" value="INSULIN-LIKE GROWTH FACTOR-BINDING PROTEIN COMPLEX ACID LABILE SUBUNIT"/>
    <property type="match status" value="1"/>
</dbReference>
<keyword evidence="2" id="KW-0677">Repeat</keyword>
<name>A0A813MAX8_9BILA</name>
<dbReference type="OrthoDB" id="1055097at2759"/>
<dbReference type="PROSITE" id="PS51450">
    <property type="entry name" value="LRR"/>
    <property type="match status" value="3"/>
</dbReference>
<organism evidence="4 5">
    <name type="scientific">Brachionus calyciflorus</name>
    <dbReference type="NCBI Taxonomy" id="104777"/>
    <lineage>
        <taxon>Eukaryota</taxon>
        <taxon>Metazoa</taxon>
        <taxon>Spiralia</taxon>
        <taxon>Gnathifera</taxon>
        <taxon>Rotifera</taxon>
        <taxon>Eurotatoria</taxon>
        <taxon>Monogononta</taxon>
        <taxon>Pseudotrocha</taxon>
        <taxon>Ploima</taxon>
        <taxon>Brachionidae</taxon>
        <taxon>Brachionus</taxon>
    </lineage>
</organism>
<dbReference type="InterPro" id="IPR050333">
    <property type="entry name" value="SLRP"/>
</dbReference>
<keyword evidence="5" id="KW-1185">Reference proteome</keyword>
<comment type="caution">
    <text evidence="4">The sequence shown here is derived from an EMBL/GenBank/DDBJ whole genome shotgun (WGS) entry which is preliminary data.</text>
</comment>
<keyword evidence="1" id="KW-0433">Leucine-rich repeat</keyword>
<proteinExistence type="predicted"/>
<accession>A0A813MAX8</accession>
<evidence type="ECO:0000313" key="4">
    <source>
        <dbReference type="EMBL" id="CAF0716061.1"/>
    </source>
</evidence>
<dbReference type="Proteomes" id="UP000663879">
    <property type="component" value="Unassembled WGS sequence"/>
</dbReference>
<dbReference type="InterPro" id="IPR001611">
    <property type="entry name" value="Leu-rich_rpt"/>
</dbReference>
<evidence type="ECO:0000256" key="3">
    <source>
        <dbReference type="SAM" id="SignalP"/>
    </source>
</evidence>
<dbReference type="EMBL" id="CAJNOC010000112">
    <property type="protein sequence ID" value="CAF0716061.1"/>
    <property type="molecule type" value="Genomic_DNA"/>
</dbReference>
<dbReference type="SUPFAM" id="SSF52058">
    <property type="entry name" value="L domain-like"/>
    <property type="match status" value="3"/>
</dbReference>
<evidence type="ECO:0000256" key="2">
    <source>
        <dbReference type="ARBA" id="ARBA00022737"/>
    </source>
</evidence>
<reference evidence="4" key="1">
    <citation type="submission" date="2021-02" db="EMBL/GenBank/DDBJ databases">
        <authorList>
            <person name="Nowell W R."/>
        </authorList>
    </citation>
    <scope>NUCLEOTIDE SEQUENCE</scope>
    <source>
        <strain evidence="4">Ploen Becks lab</strain>
    </source>
</reference>
<evidence type="ECO:0000256" key="1">
    <source>
        <dbReference type="ARBA" id="ARBA00022614"/>
    </source>
</evidence>
<feature type="signal peptide" evidence="3">
    <location>
        <begin position="1"/>
        <end position="19"/>
    </location>
</feature>
<dbReference type="InterPro" id="IPR032675">
    <property type="entry name" value="LRR_dom_sf"/>
</dbReference>
<dbReference type="PANTHER" id="PTHR45712">
    <property type="entry name" value="AGAP008170-PA"/>
    <property type="match status" value="1"/>
</dbReference>
<evidence type="ECO:0000313" key="5">
    <source>
        <dbReference type="Proteomes" id="UP000663879"/>
    </source>
</evidence>
<dbReference type="InterPro" id="IPR003591">
    <property type="entry name" value="Leu-rich_rpt_typical-subtyp"/>
</dbReference>
<keyword evidence="3" id="KW-0732">Signal</keyword>
<dbReference type="Pfam" id="PF13855">
    <property type="entry name" value="LRR_8"/>
    <property type="match status" value="1"/>
</dbReference>
<dbReference type="SMART" id="SM00369">
    <property type="entry name" value="LRR_TYP"/>
    <property type="match status" value="3"/>
</dbReference>
<dbReference type="AlphaFoldDB" id="A0A813MAX8"/>